<dbReference type="OrthoDB" id="2094269at2759"/>
<name>A0A1L9UYH5_ASPBC</name>
<dbReference type="VEuPathDB" id="FungiDB:ASPBRDRAFT_417430"/>
<dbReference type="STRING" id="767769.A0A1L9UYH5"/>
<dbReference type="GeneID" id="93577130"/>
<dbReference type="GO" id="GO:0005634">
    <property type="term" value="C:nucleus"/>
    <property type="evidence" value="ECO:0007669"/>
    <property type="project" value="TreeGrafter"/>
</dbReference>
<dbReference type="Gene3D" id="3.40.50.1820">
    <property type="entry name" value="alpha/beta hydrolase"/>
    <property type="match status" value="1"/>
</dbReference>
<proteinExistence type="predicted"/>
<protein>
    <recommendedName>
        <fullName evidence="2">Serine hydrolase domain-containing protein</fullName>
    </recommendedName>
</protein>
<sequence>MPSPIQGKSTFRILMLHGYAQSSDRFRVKARLLTEEISSHLLPQILPSYPDGLEFIFADAPFVLSVDDGNSDTSALESRAWWLNLDDVNRYIGLQDTLVELSEALHGQPIHSAVGFSQGGALTAMIAGLCDASTDSTRKEMLRAQGIPVDTFLTNLPGQEPLKFVVCISGFRGTMKYYSGFYAPMLTTPSMHIIAALDTMVADVQSQDLISVFEKPQVVYHRGGHYIPRDRRLLGRVGEFVTLAYDQNQRSEEDQMQSTIVKTMVPSKKSRPVSLRTGKLIMRRRMTSICTFGTHAPLFR</sequence>
<evidence type="ECO:0000313" key="3">
    <source>
        <dbReference type="EMBL" id="OJJ76747.1"/>
    </source>
</evidence>
<evidence type="ECO:0000259" key="2">
    <source>
        <dbReference type="Pfam" id="PF03959"/>
    </source>
</evidence>
<evidence type="ECO:0000313" key="4">
    <source>
        <dbReference type="Proteomes" id="UP000184499"/>
    </source>
</evidence>
<dbReference type="PANTHER" id="PTHR48070">
    <property type="entry name" value="ESTERASE OVCA2"/>
    <property type="match status" value="1"/>
</dbReference>
<dbReference type="RefSeq" id="XP_067483994.1">
    <property type="nucleotide sequence ID" value="XM_067624642.1"/>
</dbReference>
<dbReference type="EMBL" id="KV878680">
    <property type="protein sequence ID" value="OJJ76747.1"/>
    <property type="molecule type" value="Genomic_DNA"/>
</dbReference>
<reference evidence="4" key="1">
    <citation type="journal article" date="2017" name="Genome Biol.">
        <title>Comparative genomics reveals high biological diversity and specific adaptations in the industrially and medically important fungal genus Aspergillus.</title>
        <authorList>
            <person name="de Vries R.P."/>
            <person name="Riley R."/>
            <person name="Wiebenga A."/>
            <person name="Aguilar-Osorio G."/>
            <person name="Amillis S."/>
            <person name="Uchima C.A."/>
            <person name="Anderluh G."/>
            <person name="Asadollahi M."/>
            <person name="Askin M."/>
            <person name="Barry K."/>
            <person name="Battaglia E."/>
            <person name="Bayram O."/>
            <person name="Benocci T."/>
            <person name="Braus-Stromeyer S.A."/>
            <person name="Caldana C."/>
            <person name="Canovas D."/>
            <person name="Cerqueira G.C."/>
            <person name="Chen F."/>
            <person name="Chen W."/>
            <person name="Choi C."/>
            <person name="Clum A."/>
            <person name="Dos Santos R.A."/>
            <person name="Damasio A.R."/>
            <person name="Diallinas G."/>
            <person name="Emri T."/>
            <person name="Fekete E."/>
            <person name="Flipphi M."/>
            <person name="Freyberg S."/>
            <person name="Gallo A."/>
            <person name="Gournas C."/>
            <person name="Habgood R."/>
            <person name="Hainaut M."/>
            <person name="Harispe M.L."/>
            <person name="Henrissat B."/>
            <person name="Hilden K.S."/>
            <person name="Hope R."/>
            <person name="Hossain A."/>
            <person name="Karabika E."/>
            <person name="Karaffa L."/>
            <person name="Karanyi Z."/>
            <person name="Krasevec N."/>
            <person name="Kuo A."/>
            <person name="Kusch H."/>
            <person name="LaButti K."/>
            <person name="Lagendijk E.L."/>
            <person name="Lapidus A."/>
            <person name="Levasseur A."/>
            <person name="Lindquist E."/>
            <person name="Lipzen A."/>
            <person name="Logrieco A.F."/>
            <person name="MacCabe A."/>
            <person name="Maekelae M.R."/>
            <person name="Malavazi I."/>
            <person name="Melin P."/>
            <person name="Meyer V."/>
            <person name="Mielnichuk N."/>
            <person name="Miskei M."/>
            <person name="Molnar A.P."/>
            <person name="Mule G."/>
            <person name="Ngan C.Y."/>
            <person name="Orejas M."/>
            <person name="Orosz E."/>
            <person name="Ouedraogo J.P."/>
            <person name="Overkamp K.M."/>
            <person name="Park H.-S."/>
            <person name="Perrone G."/>
            <person name="Piumi F."/>
            <person name="Punt P.J."/>
            <person name="Ram A.F."/>
            <person name="Ramon A."/>
            <person name="Rauscher S."/>
            <person name="Record E."/>
            <person name="Riano-Pachon D.M."/>
            <person name="Robert V."/>
            <person name="Roehrig J."/>
            <person name="Ruller R."/>
            <person name="Salamov A."/>
            <person name="Salih N.S."/>
            <person name="Samson R.A."/>
            <person name="Sandor E."/>
            <person name="Sanguinetti M."/>
            <person name="Schuetze T."/>
            <person name="Sepcic K."/>
            <person name="Shelest E."/>
            <person name="Sherlock G."/>
            <person name="Sophianopoulou V."/>
            <person name="Squina F.M."/>
            <person name="Sun H."/>
            <person name="Susca A."/>
            <person name="Todd R.B."/>
            <person name="Tsang A."/>
            <person name="Unkles S.E."/>
            <person name="van de Wiele N."/>
            <person name="van Rossen-Uffink D."/>
            <person name="Oliveira J.V."/>
            <person name="Vesth T.C."/>
            <person name="Visser J."/>
            <person name="Yu J.-H."/>
            <person name="Zhou M."/>
            <person name="Andersen M.R."/>
            <person name="Archer D.B."/>
            <person name="Baker S.E."/>
            <person name="Benoit I."/>
            <person name="Brakhage A.A."/>
            <person name="Braus G.H."/>
            <person name="Fischer R."/>
            <person name="Frisvad J.C."/>
            <person name="Goldman G.H."/>
            <person name="Houbraken J."/>
            <person name="Oakley B."/>
            <person name="Pocsi I."/>
            <person name="Scazzocchio C."/>
            <person name="Seiboth B."/>
            <person name="vanKuyk P.A."/>
            <person name="Wortman J."/>
            <person name="Dyer P.S."/>
            <person name="Grigoriev I.V."/>
        </authorList>
    </citation>
    <scope>NUCLEOTIDE SEQUENCE [LARGE SCALE GENOMIC DNA]</scope>
    <source>
        <strain evidence="4">CBS 101740 / IMI 381727 / IBT 21946</strain>
    </source>
</reference>
<dbReference type="AlphaFoldDB" id="A0A1L9UYH5"/>
<dbReference type="GO" id="GO:0005737">
    <property type="term" value="C:cytoplasm"/>
    <property type="evidence" value="ECO:0007669"/>
    <property type="project" value="TreeGrafter"/>
</dbReference>
<accession>A0A1L9UYH5</accession>
<dbReference type="InterPro" id="IPR029058">
    <property type="entry name" value="AB_hydrolase_fold"/>
</dbReference>
<dbReference type="Pfam" id="PF03959">
    <property type="entry name" value="FSH1"/>
    <property type="match status" value="1"/>
</dbReference>
<evidence type="ECO:0000256" key="1">
    <source>
        <dbReference type="ARBA" id="ARBA00022801"/>
    </source>
</evidence>
<gene>
    <name evidence="3" type="ORF">ASPBRDRAFT_417430</name>
</gene>
<organism evidence="3 4">
    <name type="scientific">Aspergillus brasiliensis (strain CBS 101740 / IMI 381727 / IBT 21946)</name>
    <dbReference type="NCBI Taxonomy" id="767769"/>
    <lineage>
        <taxon>Eukaryota</taxon>
        <taxon>Fungi</taxon>
        <taxon>Dikarya</taxon>
        <taxon>Ascomycota</taxon>
        <taxon>Pezizomycotina</taxon>
        <taxon>Eurotiomycetes</taxon>
        <taxon>Eurotiomycetidae</taxon>
        <taxon>Eurotiales</taxon>
        <taxon>Aspergillaceae</taxon>
        <taxon>Aspergillus</taxon>
        <taxon>Aspergillus subgen. Circumdati</taxon>
    </lineage>
</organism>
<dbReference type="Proteomes" id="UP000184499">
    <property type="component" value="Unassembled WGS sequence"/>
</dbReference>
<dbReference type="InterPro" id="IPR050593">
    <property type="entry name" value="LovG"/>
</dbReference>
<dbReference type="PANTHER" id="PTHR48070:SF6">
    <property type="entry name" value="ESTERASE OVCA2"/>
    <property type="match status" value="1"/>
</dbReference>
<feature type="domain" description="Serine hydrolase" evidence="2">
    <location>
        <begin position="10"/>
        <end position="232"/>
    </location>
</feature>
<dbReference type="GO" id="GO:0016787">
    <property type="term" value="F:hydrolase activity"/>
    <property type="evidence" value="ECO:0007669"/>
    <property type="project" value="UniProtKB-KW"/>
</dbReference>
<dbReference type="OMA" id="DYACGLE"/>
<keyword evidence="1" id="KW-0378">Hydrolase</keyword>
<dbReference type="SUPFAM" id="SSF53474">
    <property type="entry name" value="alpha/beta-Hydrolases"/>
    <property type="match status" value="1"/>
</dbReference>
<keyword evidence="4" id="KW-1185">Reference proteome</keyword>
<dbReference type="InterPro" id="IPR005645">
    <property type="entry name" value="FSH-like_dom"/>
</dbReference>